<sequence>MRVTLVTNAKITNDQEDKPAYPIGKPFKTYGINTANPLLLNHVFFVT</sequence>
<evidence type="ECO:0000313" key="1">
    <source>
        <dbReference type="EMBL" id="PSL05782.1"/>
    </source>
</evidence>
<reference evidence="1 2" key="1">
    <citation type="submission" date="2018-03" db="EMBL/GenBank/DDBJ databases">
        <title>Genomic Encyclopedia of Archaeal and Bacterial Type Strains, Phase II (KMG-II): from individual species to whole genera.</title>
        <authorList>
            <person name="Goeker M."/>
        </authorList>
    </citation>
    <scope>NUCLEOTIDE SEQUENCE [LARGE SCALE GENOMIC DNA]</scope>
    <source>
        <strain evidence="1 2">DSM 28057</strain>
    </source>
</reference>
<dbReference type="Proteomes" id="UP000240708">
    <property type="component" value="Unassembled WGS sequence"/>
</dbReference>
<comment type="caution">
    <text evidence="1">The sequence shown here is derived from an EMBL/GenBank/DDBJ whole genome shotgun (WGS) entry which is preliminary data.</text>
</comment>
<accession>A0A2P8E8H6</accession>
<keyword evidence="2" id="KW-1185">Reference proteome</keyword>
<proteinExistence type="predicted"/>
<evidence type="ECO:0000313" key="2">
    <source>
        <dbReference type="Proteomes" id="UP000240708"/>
    </source>
</evidence>
<dbReference type="EMBL" id="PYGF01000003">
    <property type="protein sequence ID" value="PSL05782.1"/>
    <property type="molecule type" value="Genomic_DNA"/>
</dbReference>
<dbReference type="AlphaFoldDB" id="A0A2P8E8H6"/>
<organism evidence="1 2">
    <name type="scientific">Cecembia rubra</name>
    <dbReference type="NCBI Taxonomy" id="1485585"/>
    <lineage>
        <taxon>Bacteria</taxon>
        <taxon>Pseudomonadati</taxon>
        <taxon>Bacteroidota</taxon>
        <taxon>Cytophagia</taxon>
        <taxon>Cytophagales</taxon>
        <taxon>Cyclobacteriaceae</taxon>
        <taxon>Cecembia</taxon>
    </lineage>
</organism>
<name>A0A2P8E8H6_9BACT</name>
<gene>
    <name evidence="1" type="ORF">CLV48_103297</name>
</gene>
<dbReference type="RefSeq" id="WP_170068996.1">
    <property type="nucleotide sequence ID" value="NZ_JAUVYL010000004.1"/>
</dbReference>
<protein>
    <submittedName>
        <fullName evidence="1">Uncharacterized protein</fullName>
    </submittedName>
</protein>